<feature type="transmembrane region" description="Helical" evidence="5">
    <location>
        <begin position="138"/>
        <end position="155"/>
    </location>
</feature>
<proteinExistence type="predicted"/>
<dbReference type="PANTHER" id="PTHR37955:SF1">
    <property type="entry name" value="DEP DOMAIN-CONTAINING PROTEIN"/>
    <property type="match status" value="1"/>
</dbReference>
<keyword evidence="3 5" id="KW-1133">Transmembrane helix</keyword>
<sequence>MSVARVPLNIFGIGFGLAGLATAWRVAVRFDLAPHEVSDVLFAIAALAWLASCIVYLRYALSVRGALGRDLRDMTAGPFASLAFITPVLLAAGGIAPYFQVTATVVIDVLVVGIVLLGAWLTSFWMRGGTDIDRLHPGYFLPTVAGGLVASAGAAEFGQALLAEVMLGLGLVCWVIIGPMIVAR</sequence>
<dbReference type="Proteomes" id="UP000565572">
    <property type="component" value="Unassembled WGS sequence"/>
</dbReference>
<evidence type="ECO:0000256" key="1">
    <source>
        <dbReference type="ARBA" id="ARBA00004141"/>
    </source>
</evidence>
<comment type="subcellular location">
    <subcellularLocation>
        <location evidence="1">Membrane</location>
        <topology evidence="1">Multi-pass membrane protein</topology>
    </subcellularLocation>
</comment>
<dbReference type="InterPro" id="IPR004695">
    <property type="entry name" value="SLAC1/Mae1/Ssu1/TehA"/>
</dbReference>
<reference evidence="6 7" key="1">
    <citation type="submission" date="2020-08" db="EMBL/GenBank/DDBJ databases">
        <title>Sequencing the genomes of 1000 actinobacteria strains.</title>
        <authorList>
            <person name="Klenk H.-P."/>
        </authorList>
    </citation>
    <scope>NUCLEOTIDE SEQUENCE [LARGE SCALE GENOMIC DNA]</scope>
    <source>
        <strain evidence="6 7">DSM 11053</strain>
    </source>
</reference>
<keyword evidence="7" id="KW-1185">Reference proteome</keyword>
<evidence type="ECO:0000313" key="7">
    <source>
        <dbReference type="Proteomes" id="UP000565572"/>
    </source>
</evidence>
<evidence type="ECO:0000256" key="2">
    <source>
        <dbReference type="ARBA" id="ARBA00022692"/>
    </source>
</evidence>
<feature type="transmembrane region" description="Helical" evidence="5">
    <location>
        <begin position="105"/>
        <end position="126"/>
    </location>
</feature>
<protein>
    <submittedName>
        <fullName evidence="6">Tellurite resistance protein TehA-like permease</fullName>
    </submittedName>
</protein>
<dbReference type="GO" id="GO:0005886">
    <property type="term" value="C:plasma membrane"/>
    <property type="evidence" value="ECO:0007669"/>
    <property type="project" value="TreeGrafter"/>
</dbReference>
<dbReference type="EMBL" id="JACHZG010000001">
    <property type="protein sequence ID" value="MBB3326460.1"/>
    <property type="molecule type" value="Genomic_DNA"/>
</dbReference>
<feature type="transmembrane region" description="Helical" evidence="5">
    <location>
        <begin position="161"/>
        <end position="183"/>
    </location>
</feature>
<organism evidence="6 7">
    <name type="scientific">Microlunatus antarcticus</name>
    <dbReference type="NCBI Taxonomy" id="53388"/>
    <lineage>
        <taxon>Bacteria</taxon>
        <taxon>Bacillati</taxon>
        <taxon>Actinomycetota</taxon>
        <taxon>Actinomycetes</taxon>
        <taxon>Propionibacteriales</taxon>
        <taxon>Propionibacteriaceae</taxon>
        <taxon>Microlunatus</taxon>
    </lineage>
</organism>
<dbReference type="InterPro" id="IPR038665">
    <property type="entry name" value="Voltage-dep_anion_channel_sf"/>
</dbReference>
<keyword evidence="4 5" id="KW-0472">Membrane</keyword>
<comment type="caution">
    <text evidence="6">The sequence shown here is derived from an EMBL/GenBank/DDBJ whole genome shotgun (WGS) entry which is preliminary data.</text>
</comment>
<feature type="transmembrane region" description="Helical" evidence="5">
    <location>
        <begin position="7"/>
        <end position="28"/>
    </location>
</feature>
<evidence type="ECO:0000256" key="4">
    <source>
        <dbReference type="ARBA" id="ARBA00023136"/>
    </source>
</evidence>
<name>A0A7W5JUA6_9ACTN</name>
<dbReference type="PANTHER" id="PTHR37955">
    <property type="entry name" value="TELLURITE RESISTANCE PROTEIN TEHA"/>
    <property type="match status" value="1"/>
</dbReference>
<dbReference type="RefSeq" id="WP_183337402.1">
    <property type="nucleotide sequence ID" value="NZ_JACHZG010000001.1"/>
</dbReference>
<evidence type="ECO:0000313" key="6">
    <source>
        <dbReference type="EMBL" id="MBB3326460.1"/>
    </source>
</evidence>
<accession>A0A7W5JUA6</accession>
<feature type="transmembrane region" description="Helical" evidence="5">
    <location>
        <begin position="40"/>
        <end position="59"/>
    </location>
</feature>
<feature type="transmembrane region" description="Helical" evidence="5">
    <location>
        <begin position="79"/>
        <end position="99"/>
    </location>
</feature>
<dbReference type="Gene3D" id="1.50.10.150">
    <property type="entry name" value="Voltage-dependent anion channel"/>
    <property type="match status" value="1"/>
</dbReference>
<gene>
    <name evidence="6" type="ORF">FHX39_001404</name>
</gene>
<dbReference type="GO" id="GO:0046583">
    <property type="term" value="F:monoatomic cation efflux transmembrane transporter activity"/>
    <property type="evidence" value="ECO:0007669"/>
    <property type="project" value="TreeGrafter"/>
</dbReference>
<keyword evidence="2 5" id="KW-0812">Transmembrane</keyword>
<evidence type="ECO:0000256" key="3">
    <source>
        <dbReference type="ARBA" id="ARBA00022989"/>
    </source>
</evidence>
<dbReference type="InterPro" id="IPR052951">
    <property type="entry name" value="Tellurite_res_ion_channel"/>
</dbReference>
<dbReference type="AlphaFoldDB" id="A0A7W5JUA6"/>
<dbReference type="Pfam" id="PF03595">
    <property type="entry name" value="SLAC1"/>
    <property type="match status" value="1"/>
</dbReference>
<evidence type="ECO:0000256" key="5">
    <source>
        <dbReference type="SAM" id="Phobius"/>
    </source>
</evidence>